<dbReference type="KEGG" id="pvw:HU752_013450"/>
<keyword evidence="7" id="KW-1185">Reference proteome</keyword>
<dbReference type="InterPro" id="IPR004695">
    <property type="entry name" value="SLAC1/Mae1/Ssu1/TehA"/>
</dbReference>
<protein>
    <submittedName>
        <fullName evidence="6">Uncharacterized protein</fullName>
    </submittedName>
</protein>
<reference evidence="6 7" key="2">
    <citation type="journal article" date="2021" name="Microorganisms">
        <title>The Ever-Expanding Pseudomonas Genus: Description of 43 New Species and Partition of the Pseudomonas putida Group.</title>
        <authorList>
            <person name="Girard L."/>
            <person name="Lood C."/>
            <person name="Hofte M."/>
            <person name="Vandamme P."/>
            <person name="Rokni-Zadeh H."/>
            <person name="van Noort V."/>
            <person name="Lavigne R."/>
            <person name="De Mot R."/>
        </authorList>
    </citation>
    <scope>NUCLEOTIDE SEQUENCE [LARGE SCALE GENOMIC DNA]</scope>
    <source>
        <strain evidence="6 7">RW8P3</strain>
    </source>
</reference>
<feature type="transmembrane region" description="Helical" evidence="5">
    <location>
        <begin position="73"/>
        <end position="92"/>
    </location>
</feature>
<keyword evidence="4 5" id="KW-0472">Membrane</keyword>
<evidence type="ECO:0000256" key="5">
    <source>
        <dbReference type="SAM" id="Phobius"/>
    </source>
</evidence>
<keyword evidence="2 5" id="KW-0812">Transmembrane</keyword>
<dbReference type="Proteomes" id="UP000634530">
    <property type="component" value="Chromosome"/>
</dbReference>
<evidence type="ECO:0000256" key="1">
    <source>
        <dbReference type="ARBA" id="ARBA00004141"/>
    </source>
</evidence>
<dbReference type="Gene3D" id="1.50.10.150">
    <property type="entry name" value="Voltage-dependent anion channel"/>
    <property type="match status" value="1"/>
</dbReference>
<evidence type="ECO:0000313" key="6">
    <source>
        <dbReference type="EMBL" id="QXI30882.1"/>
    </source>
</evidence>
<dbReference type="GO" id="GO:0055085">
    <property type="term" value="P:transmembrane transport"/>
    <property type="evidence" value="ECO:0007669"/>
    <property type="project" value="InterPro"/>
</dbReference>
<keyword evidence="3 5" id="KW-1133">Transmembrane helix</keyword>
<evidence type="ECO:0000313" key="7">
    <source>
        <dbReference type="Proteomes" id="UP000634530"/>
    </source>
</evidence>
<comment type="subcellular location">
    <subcellularLocation>
        <location evidence="1">Membrane</location>
        <topology evidence="1">Multi-pass membrane protein</topology>
    </subcellularLocation>
</comment>
<sequence>MKKIFYPVGKTYLVCAVVLLPNKIGCRTWLAASGDLTDFGSSLGTFGTVAGIRMSVLQEHLNGSGNRMNVPSAYFALVPGLAGLGQAWRVAANGWGVTAVVGEGLISIASLVWAGLVVAYLWQAVRHFDTVKAEFLHPVQGGTPALLAVDHHLRLRRSLPNLRNQVQQRD</sequence>
<dbReference type="GO" id="GO:0016020">
    <property type="term" value="C:membrane"/>
    <property type="evidence" value="ECO:0007669"/>
    <property type="project" value="UniProtKB-SubCell"/>
</dbReference>
<dbReference type="Pfam" id="PF03595">
    <property type="entry name" value="SLAC1"/>
    <property type="match status" value="1"/>
</dbReference>
<evidence type="ECO:0000256" key="4">
    <source>
        <dbReference type="ARBA" id="ARBA00023136"/>
    </source>
</evidence>
<accession>A0A9E6TUI8</accession>
<organism evidence="6 7">
    <name type="scientific">Pseudomonas vanderleydeniana</name>
    <dbReference type="NCBI Taxonomy" id="2745495"/>
    <lineage>
        <taxon>Bacteria</taxon>
        <taxon>Pseudomonadati</taxon>
        <taxon>Pseudomonadota</taxon>
        <taxon>Gammaproteobacteria</taxon>
        <taxon>Pseudomonadales</taxon>
        <taxon>Pseudomonadaceae</taxon>
        <taxon>Pseudomonas</taxon>
    </lineage>
</organism>
<dbReference type="EMBL" id="CP077093">
    <property type="protein sequence ID" value="QXI30882.1"/>
    <property type="molecule type" value="Genomic_DNA"/>
</dbReference>
<gene>
    <name evidence="6" type="ORF">HU752_013450</name>
</gene>
<name>A0A9E6TUI8_9PSED</name>
<evidence type="ECO:0000256" key="3">
    <source>
        <dbReference type="ARBA" id="ARBA00022989"/>
    </source>
</evidence>
<proteinExistence type="predicted"/>
<dbReference type="RefSeq" id="WP_202894681.1">
    <property type="nucleotide sequence ID" value="NZ_CP077093.1"/>
</dbReference>
<evidence type="ECO:0000256" key="2">
    <source>
        <dbReference type="ARBA" id="ARBA00022692"/>
    </source>
</evidence>
<reference evidence="6 7" key="1">
    <citation type="journal article" date="2020" name="Microorganisms">
        <title>Reliable Identification of Environmental Pseudomonas Isolates Using the rpoD Gene.</title>
        <authorList>
            <consortium name="The Broad Institute Genome Sequencing Platform"/>
            <person name="Girard L."/>
            <person name="Lood C."/>
            <person name="Rokni-Zadeh H."/>
            <person name="van Noort V."/>
            <person name="Lavigne R."/>
            <person name="De Mot R."/>
        </authorList>
    </citation>
    <scope>NUCLEOTIDE SEQUENCE [LARGE SCALE GENOMIC DNA]</scope>
    <source>
        <strain evidence="6 7">RW8P3</strain>
    </source>
</reference>
<dbReference type="AlphaFoldDB" id="A0A9E6TUI8"/>
<feature type="transmembrane region" description="Helical" evidence="5">
    <location>
        <begin position="104"/>
        <end position="122"/>
    </location>
</feature>
<dbReference type="InterPro" id="IPR038665">
    <property type="entry name" value="Voltage-dep_anion_channel_sf"/>
</dbReference>